<gene>
    <name evidence="4" type="ORF">RJG58_06760</name>
    <name evidence="5" type="ORF">RMP69_06760</name>
    <name evidence="2" type="ORF">RMQ65_01335</name>
    <name evidence="3" type="ORF">RMQ67_06760</name>
</gene>
<evidence type="ECO:0000313" key="4">
    <source>
        <dbReference type="EMBL" id="WNP37336.1"/>
    </source>
</evidence>
<evidence type="ECO:0000313" key="3">
    <source>
        <dbReference type="EMBL" id="WNL31186.1"/>
    </source>
</evidence>
<name>A0AA96IH84_9BACT</name>
<dbReference type="EMBL" id="CP134853">
    <property type="protein sequence ID" value="WNL28019.1"/>
    <property type="molecule type" value="Genomic_DNA"/>
</dbReference>
<dbReference type="AlphaFoldDB" id="A0AA96IH84"/>
<evidence type="ECO:0000313" key="2">
    <source>
        <dbReference type="EMBL" id="WNL28019.1"/>
    </source>
</evidence>
<dbReference type="EMBL" id="CP135130">
    <property type="protein sequence ID" value="WNP37336.1"/>
    <property type="molecule type" value="Genomic_DNA"/>
</dbReference>
<protein>
    <submittedName>
        <fullName evidence="3">PD-(D/E)XK nuclease-like domain-containing protein</fullName>
    </submittedName>
</protein>
<organism evidence="3">
    <name type="scientific">Arcobacter sp. AZ-2023</name>
    <dbReference type="NCBI Taxonomy" id="3074453"/>
    <lineage>
        <taxon>Bacteria</taxon>
        <taxon>Pseudomonadati</taxon>
        <taxon>Campylobacterota</taxon>
        <taxon>Epsilonproteobacteria</taxon>
        <taxon>Campylobacterales</taxon>
        <taxon>Arcobacteraceae</taxon>
        <taxon>Arcobacter</taxon>
    </lineage>
</organism>
<dbReference type="InterPro" id="IPR011604">
    <property type="entry name" value="PDDEXK-like_dom_sf"/>
</dbReference>
<accession>A0AA96IH84</accession>
<proteinExistence type="predicted"/>
<reference evidence="3" key="1">
    <citation type="submission" date="2023-09" db="EMBL/GenBank/DDBJ databases">
        <title>Arcobacter tbilisiensis sp. nov. isolated from chicken meat in Tbilisi, Georgia.</title>
        <authorList>
            <person name="Matthias R."/>
            <person name="Zautner A.E."/>
        </authorList>
    </citation>
    <scope>NUCLEOTIDE SEQUENCE</scope>
    <source>
        <strain evidence="4">LEO 101</strain>
        <strain evidence="2">LEO 49</strain>
        <strain evidence="5">LEO 50</strain>
        <strain evidence="3">LEO 53</strain>
    </source>
</reference>
<feature type="domain" description="Putative exodeoxyribonuclease 8 PDDEXK-like" evidence="1">
    <location>
        <begin position="56"/>
        <end position="208"/>
    </location>
</feature>
<dbReference type="Gene3D" id="3.90.320.10">
    <property type="match status" value="1"/>
</dbReference>
<evidence type="ECO:0000313" key="5">
    <source>
        <dbReference type="EMBL" id="WNP39428.1"/>
    </source>
</evidence>
<dbReference type="EMBL" id="CP135131">
    <property type="protein sequence ID" value="WNP39428.1"/>
    <property type="molecule type" value="Genomic_DNA"/>
</dbReference>
<dbReference type="Pfam" id="PF12684">
    <property type="entry name" value="DUF3799"/>
    <property type="match status" value="1"/>
</dbReference>
<evidence type="ECO:0000259" key="1">
    <source>
        <dbReference type="Pfam" id="PF12684"/>
    </source>
</evidence>
<dbReference type="EMBL" id="CP134855">
    <property type="protein sequence ID" value="WNL31186.1"/>
    <property type="molecule type" value="Genomic_DNA"/>
</dbReference>
<dbReference type="InterPro" id="IPR024432">
    <property type="entry name" value="Put_RecE_PDDEXK-like_dom"/>
</dbReference>
<sequence length="284" mass="33078">MSKNDLLELIKQSDRKVSIKEGIFFDMSNEEYHSLDGLSSTQFQDLDLSVAIYDNRHLFKYDCEAFRIGTLNHTALLEPHLLDRYIETTTKTFESEATKKLIEQNPDKEVVALGSIELAKERAEKVKLVYGAYIEMSLKEVSFIVFDEALGLFRKCRADMWLPKHGIVLDYKTSKEHRPETFRKNSISQYNYDIQSAWYIDTINMVIEKFDLPYPKVTQFGWIVSPNYAPYKPFGGLAMPDVIEKGRAKYTALTEKYISVKFENGQDELFKSWHTDEFLKLQNN</sequence>